<proteinExistence type="predicted"/>
<accession>A0A0A8ZB79</accession>
<organism evidence="1">
    <name type="scientific">Arundo donax</name>
    <name type="common">Giant reed</name>
    <name type="synonym">Donax arundinaceus</name>
    <dbReference type="NCBI Taxonomy" id="35708"/>
    <lineage>
        <taxon>Eukaryota</taxon>
        <taxon>Viridiplantae</taxon>
        <taxon>Streptophyta</taxon>
        <taxon>Embryophyta</taxon>
        <taxon>Tracheophyta</taxon>
        <taxon>Spermatophyta</taxon>
        <taxon>Magnoliopsida</taxon>
        <taxon>Liliopsida</taxon>
        <taxon>Poales</taxon>
        <taxon>Poaceae</taxon>
        <taxon>PACMAD clade</taxon>
        <taxon>Arundinoideae</taxon>
        <taxon>Arundineae</taxon>
        <taxon>Arundo</taxon>
    </lineage>
</organism>
<reference evidence="1" key="2">
    <citation type="journal article" date="2015" name="Data Brief">
        <title>Shoot transcriptome of the giant reed, Arundo donax.</title>
        <authorList>
            <person name="Barrero R.A."/>
            <person name="Guerrero F.D."/>
            <person name="Moolhuijzen P."/>
            <person name="Goolsby J.A."/>
            <person name="Tidwell J."/>
            <person name="Bellgard S.E."/>
            <person name="Bellgard M.I."/>
        </authorList>
    </citation>
    <scope>NUCLEOTIDE SEQUENCE</scope>
    <source>
        <tissue evidence="1">Shoot tissue taken approximately 20 cm above the soil surface</tissue>
    </source>
</reference>
<sequence length="15" mass="1674">MQVNLIKVLFSPGEV</sequence>
<protein>
    <submittedName>
        <fullName evidence="1">Uncharacterized protein</fullName>
    </submittedName>
</protein>
<reference evidence="1" key="1">
    <citation type="submission" date="2014-09" db="EMBL/GenBank/DDBJ databases">
        <authorList>
            <person name="Magalhaes I.L.F."/>
            <person name="Oliveira U."/>
            <person name="Santos F.R."/>
            <person name="Vidigal T.H.D.A."/>
            <person name="Brescovit A.D."/>
            <person name="Santos A.J."/>
        </authorList>
    </citation>
    <scope>NUCLEOTIDE SEQUENCE</scope>
    <source>
        <tissue evidence="1">Shoot tissue taken approximately 20 cm above the soil surface</tissue>
    </source>
</reference>
<dbReference type="EMBL" id="GBRH01261829">
    <property type="protein sequence ID" value="JAD36066.1"/>
    <property type="molecule type" value="Transcribed_RNA"/>
</dbReference>
<name>A0A0A8ZB79_ARUDO</name>
<evidence type="ECO:0000313" key="1">
    <source>
        <dbReference type="EMBL" id="JAD36066.1"/>
    </source>
</evidence>